<protein>
    <submittedName>
        <fullName evidence="2">Pimeloyl-ACP methyl ester carboxylesterase</fullName>
    </submittedName>
</protein>
<evidence type="ECO:0000313" key="3">
    <source>
        <dbReference type="Proteomes" id="UP000230842"/>
    </source>
</evidence>
<dbReference type="RefSeq" id="WP_157805150.1">
    <property type="nucleotide sequence ID" value="NZ_PGEZ01000001.1"/>
</dbReference>
<keyword evidence="3" id="KW-1185">Reference proteome</keyword>
<dbReference type="EMBL" id="PGEZ01000001">
    <property type="protein sequence ID" value="PJJ58223.1"/>
    <property type="molecule type" value="Genomic_DNA"/>
</dbReference>
<reference evidence="2 3" key="1">
    <citation type="submission" date="2017-11" db="EMBL/GenBank/DDBJ databases">
        <title>Genomic Encyclopedia of Archaeal and Bacterial Type Strains, Phase II (KMG-II): From Individual Species to Whole Genera.</title>
        <authorList>
            <person name="Goeker M."/>
        </authorList>
    </citation>
    <scope>NUCLEOTIDE SEQUENCE [LARGE SCALE GENOMIC DNA]</scope>
    <source>
        <strain evidence="2 3">DSM 27763</strain>
    </source>
</reference>
<dbReference type="PANTHER" id="PTHR43433:SF5">
    <property type="entry name" value="AB HYDROLASE-1 DOMAIN-CONTAINING PROTEIN"/>
    <property type="match status" value="1"/>
</dbReference>
<dbReference type="PANTHER" id="PTHR43433">
    <property type="entry name" value="HYDROLASE, ALPHA/BETA FOLD FAMILY PROTEIN"/>
    <property type="match status" value="1"/>
</dbReference>
<accession>A0A2M9BJT1</accession>
<organism evidence="2 3">
    <name type="scientific">Mumia flava</name>
    <dbReference type="NCBI Taxonomy" id="1348852"/>
    <lineage>
        <taxon>Bacteria</taxon>
        <taxon>Bacillati</taxon>
        <taxon>Actinomycetota</taxon>
        <taxon>Actinomycetes</taxon>
        <taxon>Propionibacteriales</taxon>
        <taxon>Nocardioidaceae</taxon>
        <taxon>Mumia</taxon>
    </lineage>
</organism>
<gene>
    <name evidence="2" type="ORF">CLV56_2469</name>
</gene>
<sequence length="274" mass="29056">MSTTSLTMQTATIGDHELAYRATGEGEAVVLVHGGFAAELLAGVEQAEALGGFRRVLYHRQGHGHSPRPEPIGPLTLEDQADDLIGLLDHLGIDAAHLVGHSLGALVALTTAAAHPDRVRSLTLLEPPVPFSHPAGAEWLESMGPVVERYGAGDVGGAMTAFYDATLREGWRERMERVAPDAFEDSVDGAPMGFESDMPGMAWTDGLSADQVTAVRCPVLLVVGGSTRPVFADAREVVRGWFPWCEDLEVAGADHMLPVLAPDTIAEAVARHAT</sequence>
<dbReference type="InterPro" id="IPR029058">
    <property type="entry name" value="AB_hydrolase_fold"/>
</dbReference>
<dbReference type="Pfam" id="PF00561">
    <property type="entry name" value="Abhydrolase_1"/>
    <property type="match status" value="1"/>
</dbReference>
<dbReference type="Gene3D" id="3.40.50.1820">
    <property type="entry name" value="alpha/beta hydrolase"/>
    <property type="match status" value="1"/>
</dbReference>
<dbReference type="GO" id="GO:0003824">
    <property type="term" value="F:catalytic activity"/>
    <property type="evidence" value="ECO:0007669"/>
    <property type="project" value="UniProtKB-ARBA"/>
</dbReference>
<dbReference type="Proteomes" id="UP000230842">
    <property type="component" value="Unassembled WGS sequence"/>
</dbReference>
<dbReference type="SUPFAM" id="SSF53474">
    <property type="entry name" value="alpha/beta-Hydrolases"/>
    <property type="match status" value="1"/>
</dbReference>
<dbReference type="AlphaFoldDB" id="A0A2M9BJT1"/>
<feature type="domain" description="AB hydrolase-1" evidence="1">
    <location>
        <begin position="28"/>
        <end position="257"/>
    </location>
</feature>
<name>A0A2M9BJT1_9ACTN</name>
<dbReference type="InterPro" id="IPR000073">
    <property type="entry name" value="AB_hydrolase_1"/>
</dbReference>
<dbReference type="PRINTS" id="PR00111">
    <property type="entry name" value="ABHYDROLASE"/>
</dbReference>
<comment type="caution">
    <text evidence="2">The sequence shown here is derived from an EMBL/GenBank/DDBJ whole genome shotgun (WGS) entry which is preliminary data.</text>
</comment>
<evidence type="ECO:0000313" key="2">
    <source>
        <dbReference type="EMBL" id="PJJ58223.1"/>
    </source>
</evidence>
<dbReference type="InterPro" id="IPR050471">
    <property type="entry name" value="AB_hydrolase"/>
</dbReference>
<proteinExistence type="predicted"/>
<dbReference type="OrthoDB" id="8957634at2"/>
<evidence type="ECO:0000259" key="1">
    <source>
        <dbReference type="Pfam" id="PF00561"/>
    </source>
</evidence>